<dbReference type="InterPro" id="IPR057527">
    <property type="entry name" value="HVO_A0261-like_N"/>
</dbReference>
<dbReference type="InterPro" id="IPR013561">
    <property type="entry name" value="FilR1_middle_dom"/>
</dbReference>
<accession>A0A1I0H410</accession>
<dbReference type="InterPro" id="IPR036390">
    <property type="entry name" value="WH_DNA-bd_sf"/>
</dbReference>
<dbReference type="SUPFAM" id="SSF46785">
    <property type="entry name" value="Winged helix' DNA-binding domain"/>
    <property type="match status" value="1"/>
</dbReference>
<proteinExistence type="predicted"/>
<keyword evidence="5" id="KW-1185">Reference proteome</keyword>
<evidence type="ECO:0000259" key="1">
    <source>
        <dbReference type="Pfam" id="PF08350"/>
    </source>
</evidence>
<dbReference type="Pfam" id="PF25213">
    <property type="entry name" value="HVO_A0261_N"/>
    <property type="match status" value="1"/>
</dbReference>
<dbReference type="Pfam" id="PF08350">
    <property type="entry name" value="FilR1_middle"/>
    <property type="match status" value="1"/>
</dbReference>
<dbReference type="EMBL" id="FOIC01000012">
    <property type="protein sequence ID" value="SET78433.1"/>
    <property type="molecule type" value="Genomic_DNA"/>
</dbReference>
<dbReference type="Gene3D" id="1.10.10.10">
    <property type="entry name" value="Winged helix-like DNA-binding domain superfamily/Winged helix DNA-binding domain"/>
    <property type="match status" value="1"/>
</dbReference>
<evidence type="ECO:0000313" key="3">
    <source>
        <dbReference type="EMBL" id="SDD09965.1"/>
    </source>
</evidence>
<dbReference type="InterPro" id="IPR036388">
    <property type="entry name" value="WH-like_DNA-bd_sf"/>
</dbReference>
<name>A0A1I0H410_9EURY</name>
<feature type="domain" description="Methanogenesis regulatory protein FilR1 middle" evidence="1">
    <location>
        <begin position="143"/>
        <end position="256"/>
    </location>
</feature>
<dbReference type="STRING" id="392421.SAMN04488694_11297"/>
<dbReference type="Proteomes" id="UP000199320">
    <property type="component" value="Unassembled WGS sequence"/>
</dbReference>
<sequence>MTDEPARALRYLSGSTVRPTILERLVDGTAQPAELVSVANVSRTTVHRTLSELVKRDWVRRVDGGYEATAIGELALQTYERAHNRLQTLERLEPFCAHAEDTAAELDLEWLCGARLATPTETNPQYPLEWYGDRLAALEPAGKRTRLRVTTPVLTRQLLAVHEPIADAGTPTEFVVDEAALRAVARQSLDQLRASLEDDAFELYVASESPSLGITLGEEWTLLRAYDNSRLVAVIGSTNGRLREWAANRYSRLRDDTRQVTDETLGSLP</sequence>
<feature type="domain" description="HVO-A0261-like N-terminal" evidence="2">
    <location>
        <begin position="9"/>
        <end position="88"/>
    </location>
</feature>
<reference evidence="4" key="1">
    <citation type="submission" date="2016-10" db="EMBL/GenBank/DDBJ databases">
        <authorList>
            <person name="de Groot N.N."/>
        </authorList>
    </citation>
    <scope>NUCLEOTIDE SEQUENCE [LARGE SCALE GENOMIC DNA]</scope>
    <source>
        <strain evidence="4">CDM_6</strain>
    </source>
</reference>
<dbReference type="Proteomes" id="UP000324021">
    <property type="component" value="Unassembled WGS sequence"/>
</dbReference>
<evidence type="ECO:0000259" key="2">
    <source>
        <dbReference type="Pfam" id="PF25213"/>
    </source>
</evidence>
<organism evidence="4 5">
    <name type="scientific">Natrinema hispanicum</name>
    <dbReference type="NCBI Taxonomy" id="392421"/>
    <lineage>
        <taxon>Archaea</taxon>
        <taxon>Methanobacteriati</taxon>
        <taxon>Methanobacteriota</taxon>
        <taxon>Stenosarchaea group</taxon>
        <taxon>Halobacteria</taxon>
        <taxon>Halobacteriales</taxon>
        <taxon>Natrialbaceae</taxon>
        <taxon>Natrinema</taxon>
    </lineage>
</organism>
<dbReference type="OrthoDB" id="330490at2157"/>
<evidence type="ECO:0000313" key="4">
    <source>
        <dbReference type="EMBL" id="SET78433.1"/>
    </source>
</evidence>
<evidence type="ECO:0000313" key="6">
    <source>
        <dbReference type="Proteomes" id="UP000324021"/>
    </source>
</evidence>
<dbReference type="EMBL" id="FMZP01000012">
    <property type="protein sequence ID" value="SDD09965.1"/>
    <property type="molecule type" value="Genomic_DNA"/>
</dbReference>
<protein>
    <submittedName>
        <fullName evidence="4">Predicted transcriptional regulator, contains HTH domain</fullName>
    </submittedName>
</protein>
<gene>
    <name evidence="4" type="ORF">SAMN04488694_11297</name>
    <name evidence="3" type="ORF">SAMN05192552_101294</name>
</gene>
<reference evidence="5 6" key="2">
    <citation type="submission" date="2016-10" db="EMBL/GenBank/DDBJ databases">
        <authorList>
            <person name="Varghese N."/>
            <person name="Submissions S."/>
        </authorList>
    </citation>
    <scope>NUCLEOTIDE SEQUENCE [LARGE SCALE GENOMIC DNA]</scope>
    <source>
        <strain evidence="3 6">CDM_1</strain>
        <strain evidence="5">CDM_6</strain>
    </source>
</reference>
<evidence type="ECO:0000313" key="5">
    <source>
        <dbReference type="Proteomes" id="UP000199320"/>
    </source>
</evidence>
<dbReference type="RefSeq" id="WP_092933554.1">
    <property type="nucleotide sequence ID" value="NZ_FMZP01000012.1"/>
</dbReference>
<dbReference type="AlphaFoldDB" id="A0A1I0H410"/>